<dbReference type="FunFam" id="1.10.10.10:FF:000214">
    <property type="entry name" value="Methylated-DNA--protein-cysteine methyltransferase"/>
    <property type="match status" value="1"/>
</dbReference>
<dbReference type="Pfam" id="PF01035">
    <property type="entry name" value="DNA_binding_1"/>
    <property type="match status" value="1"/>
</dbReference>
<dbReference type="InterPro" id="IPR036388">
    <property type="entry name" value="WH-like_DNA-bd_sf"/>
</dbReference>
<dbReference type="PANTHER" id="PTHR10815:SF13">
    <property type="entry name" value="METHYLATED-DNA--PROTEIN-CYSTEINE METHYLTRANSFERASE"/>
    <property type="match status" value="1"/>
</dbReference>
<evidence type="ECO:0000256" key="4">
    <source>
        <dbReference type="ARBA" id="ARBA00022603"/>
    </source>
</evidence>
<sequence length="157" mass="16876">MDAYDAVIATPCTRLGLVCTDDALLRVDFLRPDAPLVAPAAGSLAARAAEELGAWFADPRFCFTVPLAPRGTPFRLRVWQALAQIPPGEVLSYQALAMRVGSVARAVGTACGDNPLPIFIPCHRVVAARGLGGFNHSTDGDMLSVKRWLLAHEQRRP</sequence>
<evidence type="ECO:0000313" key="11">
    <source>
        <dbReference type="Proteomes" id="UP000482578"/>
    </source>
</evidence>
<evidence type="ECO:0000259" key="9">
    <source>
        <dbReference type="Pfam" id="PF01035"/>
    </source>
</evidence>
<evidence type="ECO:0000256" key="8">
    <source>
        <dbReference type="ARBA" id="ARBA00049348"/>
    </source>
</evidence>
<dbReference type="GO" id="GO:0003908">
    <property type="term" value="F:methylated-DNA-[protein]-cysteine S-methyltransferase activity"/>
    <property type="evidence" value="ECO:0007669"/>
    <property type="project" value="UniProtKB-EC"/>
</dbReference>
<evidence type="ECO:0000256" key="5">
    <source>
        <dbReference type="ARBA" id="ARBA00022679"/>
    </source>
</evidence>
<dbReference type="NCBIfam" id="TIGR00589">
    <property type="entry name" value="ogt"/>
    <property type="match status" value="1"/>
</dbReference>
<gene>
    <name evidence="10" type="ORF">GZH52_02280</name>
</gene>
<keyword evidence="7" id="KW-0234">DNA repair</keyword>
<evidence type="ECO:0000256" key="2">
    <source>
        <dbReference type="ARBA" id="ARBA00008711"/>
    </source>
</evidence>
<dbReference type="EMBL" id="JAAGAA010000002">
    <property type="protein sequence ID" value="NDV11624.1"/>
    <property type="molecule type" value="Genomic_DNA"/>
</dbReference>
<dbReference type="InterPro" id="IPR036631">
    <property type="entry name" value="MGMT_N_sf"/>
</dbReference>
<dbReference type="InterPro" id="IPR036217">
    <property type="entry name" value="MethylDNA_cys_MeTrfase_DNAb"/>
</dbReference>
<dbReference type="CDD" id="cd06445">
    <property type="entry name" value="ATase"/>
    <property type="match status" value="1"/>
</dbReference>
<dbReference type="RefSeq" id="WP_163314895.1">
    <property type="nucleotide sequence ID" value="NZ_JAAGAA010000002.1"/>
</dbReference>
<accession>A0A6B2KN81</accession>
<evidence type="ECO:0000256" key="7">
    <source>
        <dbReference type="ARBA" id="ARBA00023204"/>
    </source>
</evidence>
<dbReference type="InterPro" id="IPR001497">
    <property type="entry name" value="MethylDNA_cys_MeTrfase_AS"/>
</dbReference>
<dbReference type="AlphaFoldDB" id="A0A6B2KN81"/>
<keyword evidence="11" id="KW-1185">Reference proteome</keyword>
<dbReference type="InterPro" id="IPR014048">
    <property type="entry name" value="MethylDNA_cys_MeTrfase_DNA-bd"/>
</dbReference>
<organism evidence="10 11">
    <name type="scientific">Crenobacter caeni</name>
    <dbReference type="NCBI Taxonomy" id="2705474"/>
    <lineage>
        <taxon>Bacteria</taxon>
        <taxon>Pseudomonadati</taxon>
        <taxon>Pseudomonadota</taxon>
        <taxon>Betaproteobacteria</taxon>
        <taxon>Neisseriales</taxon>
        <taxon>Neisseriaceae</taxon>
        <taxon>Crenobacter</taxon>
    </lineage>
</organism>
<dbReference type="GO" id="GO:0032259">
    <property type="term" value="P:methylation"/>
    <property type="evidence" value="ECO:0007669"/>
    <property type="project" value="UniProtKB-KW"/>
</dbReference>
<keyword evidence="6" id="KW-0227">DNA damage</keyword>
<dbReference type="SUPFAM" id="SSF53155">
    <property type="entry name" value="Methylated DNA-protein cysteine methyltransferase domain"/>
    <property type="match status" value="1"/>
</dbReference>
<dbReference type="PANTHER" id="PTHR10815">
    <property type="entry name" value="METHYLATED-DNA--PROTEIN-CYSTEINE METHYLTRANSFERASE"/>
    <property type="match status" value="1"/>
</dbReference>
<dbReference type="SUPFAM" id="SSF46767">
    <property type="entry name" value="Methylated DNA-protein cysteine methyltransferase, C-terminal domain"/>
    <property type="match status" value="1"/>
</dbReference>
<comment type="similarity">
    <text evidence="2">Belongs to the MGMT family.</text>
</comment>
<keyword evidence="5 10" id="KW-0808">Transferase</keyword>
<keyword evidence="4 10" id="KW-0489">Methyltransferase</keyword>
<evidence type="ECO:0000256" key="3">
    <source>
        <dbReference type="ARBA" id="ARBA00011918"/>
    </source>
</evidence>
<comment type="catalytic activity">
    <reaction evidence="1">
        <text>a 4-O-methyl-thymidine in DNA + L-cysteinyl-[protein] = a thymidine in DNA + S-methyl-L-cysteinyl-[protein]</text>
        <dbReference type="Rhea" id="RHEA:53428"/>
        <dbReference type="Rhea" id="RHEA-COMP:10131"/>
        <dbReference type="Rhea" id="RHEA-COMP:10132"/>
        <dbReference type="Rhea" id="RHEA-COMP:13555"/>
        <dbReference type="Rhea" id="RHEA-COMP:13556"/>
        <dbReference type="ChEBI" id="CHEBI:29950"/>
        <dbReference type="ChEBI" id="CHEBI:82612"/>
        <dbReference type="ChEBI" id="CHEBI:137386"/>
        <dbReference type="ChEBI" id="CHEBI:137387"/>
        <dbReference type="EC" id="2.1.1.63"/>
    </reaction>
</comment>
<evidence type="ECO:0000256" key="6">
    <source>
        <dbReference type="ARBA" id="ARBA00022763"/>
    </source>
</evidence>
<dbReference type="PROSITE" id="PS00374">
    <property type="entry name" value="MGMT"/>
    <property type="match status" value="1"/>
</dbReference>
<evidence type="ECO:0000313" key="10">
    <source>
        <dbReference type="EMBL" id="NDV11624.1"/>
    </source>
</evidence>
<dbReference type="Gene3D" id="1.10.10.10">
    <property type="entry name" value="Winged helix-like DNA-binding domain superfamily/Winged helix DNA-binding domain"/>
    <property type="match status" value="1"/>
</dbReference>
<evidence type="ECO:0000256" key="1">
    <source>
        <dbReference type="ARBA" id="ARBA00001286"/>
    </source>
</evidence>
<comment type="catalytic activity">
    <reaction evidence="8">
        <text>a 6-O-methyl-2'-deoxyguanosine in DNA + L-cysteinyl-[protein] = S-methyl-L-cysteinyl-[protein] + a 2'-deoxyguanosine in DNA</text>
        <dbReference type="Rhea" id="RHEA:24000"/>
        <dbReference type="Rhea" id="RHEA-COMP:10131"/>
        <dbReference type="Rhea" id="RHEA-COMP:10132"/>
        <dbReference type="Rhea" id="RHEA-COMP:11367"/>
        <dbReference type="Rhea" id="RHEA-COMP:11368"/>
        <dbReference type="ChEBI" id="CHEBI:29950"/>
        <dbReference type="ChEBI" id="CHEBI:82612"/>
        <dbReference type="ChEBI" id="CHEBI:85445"/>
        <dbReference type="ChEBI" id="CHEBI:85448"/>
        <dbReference type="EC" id="2.1.1.63"/>
    </reaction>
</comment>
<dbReference type="Proteomes" id="UP000482578">
    <property type="component" value="Unassembled WGS sequence"/>
</dbReference>
<reference evidence="10 11" key="1">
    <citation type="submission" date="2020-02" db="EMBL/GenBank/DDBJ databases">
        <authorList>
            <person name="Yang Z."/>
        </authorList>
    </citation>
    <scope>NUCLEOTIDE SEQUENCE [LARGE SCALE GENOMIC DNA]</scope>
    <source>
        <strain evidence="10 11">HX-7-9</strain>
    </source>
</reference>
<comment type="caution">
    <text evidence="10">The sequence shown here is derived from an EMBL/GenBank/DDBJ whole genome shotgun (WGS) entry which is preliminary data.</text>
</comment>
<dbReference type="EC" id="2.1.1.63" evidence="3"/>
<protein>
    <recommendedName>
        <fullName evidence="3">methylated-DNA--[protein]-cysteine S-methyltransferase</fullName>
        <ecNumber evidence="3">2.1.1.63</ecNumber>
    </recommendedName>
</protein>
<dbReference type="GO" id="GO:0006281">
    <property type="term" value="P:DNA repair"/>
    <property type="evidence" value="ECO:0007669"/>
    <property type="project" value="UniProtKB-KW"/>
</dbReference>
<name>A0A6B2KN81_9NEIS</name>
<proteinExistence type="inferred from homology"/>
<feature type="domain" description="Methylated-DNA-[protein]-cysteine S-methyltransferase DNA binding" evidence="9">
    <location>
        <begin position="73"/>
        <end position="154"/>
    </location>
</feature>